<dbReference type="EMBL" id="JACHXP010000002">
    <property type="protein sequence ID" value="MBB3189322.1"/>
    <property type="molecule type" value="Genomic_DNA"/>
</dbReference>
<organism evidence="1 2">
    <name type="scientific">Halomonas cerina</name>
    <dbReference type="NCBI Taxonomy" id="447424"/>
    <lineage>
        <taxon>Bacteria</taxon>
        <taxon>Pseudomonadati</taxon>
        <taxon>Pseudomonadota</taxon>
        <taxon>Gammaproteobacteria</taxon>
        <taxon>Oceanospirillales</taxon>
        <taxon>Halomonadaceae</taxon>
        <taxon>Halomonas</taxon>
    </lineage>
</organism>
<comment type="caution">
    <text evidence="1">The sequence shown here is derived from an EMBL/GenBank/DDBJ whole genome shotgun (WGS) entry which is preliminary data.</text>
</comment>
<reference evidence="1 2" key="1">
    <citation type="submission" date="2020-08" db="EMBL/GenBank/DDBJ databases">
        <title>Genomic Encyclopedia of Type Strains, Phase III (KMG-III): the genomes of soil and plant-associated and newly described type strains.</title>
        <authorList>
            <person name="Whitman W."/>
        </authorList>
    </citation>
    <scope>NUCLEOTIDE SEQUENCE [LARGE SCALE GENOMIC DNA]</scope>
    <source>
        <strain evidence="1 2">CECT 7282</strain>
    </source>
</reference>
<gene>
    <name evidence="1" type="ORF">FHR94_000544</name>
</gene>
<evidence type="ECO:0000313" key="2">
    <source>
        <dbReference type="Proteomes" id="UP000547614"/>
    </source>
</evidence>
<name>A0A839V1U1_9GAMM</name>
<dbReference type="AlphaFoldDB" id="A0A839V1U1"/>
<protein>
    <submittedName>
        <fullName evidence="1">Uncharacterized protein</fullName>
    </submittedName>
</protein>
<accession>A0A839V1U1</accession>
<sequence length="135" mass="15044">MSTPRPQMYYTAVFLRVSFQAIQRSMAGKASDGLPCWLDSQLLLMLSRELDECRDRVASRPEVHQALEDASGECTMLLSHCPGGLDSTLCHRHLDAILVALQQAIAALDAPTDAGPTRLWRSTAQHLRQGWRRLS</sequence>
<evidence type="ECO:0000313" key="1">
    <source>
        <dbReference type="EMBL" id="MBB3189322.1"/>
    </source>
</evidence>
<dbReference type="RefSeq" id="WP_183324074.1">
    <property type="nucleotide sequence ID" value="NZ_JACHXP010000002.1"/>
</dbReference>
<proteinExistence type="predicted"/>
<keyword evidence="2" id="KW-1185">Reference proteome</keyword>
<dbReference type="Proteomes" id="UP000547614">
    <property type="component" value="Unassembled WGS sequence"/>
</dbReference>